<gene>
    <name evidence="2" type="ORF">G1H10_24460</name>
</gene>
<dbReference type="Proteomes" id="UP000475214">
    <property type="component" value="Unassembled WGS sequence"/>
</dbReference>
<comment type="caution">
    <text evidence="2">The sequence shown here is derived from an EMBL/GenBank/DDBJ whole genome shotgun (WGS) entry which is preliminary data.</text>
</comment>
<dbReference type="Pfam" id="PF00561">
    <property type="entry name" value="Abhydrolase_1"/>
    <property type="match status" value="1"/>
</dbReference>
<dbReference type="PANTHER" id="PTHR43433">
    <property type="entry name" value="HYDROLASE, ALPHA/BETA FOLD FAMILY PROTEIN"/>
    <property type="match status" value="1"/>
</dbReference>
<evidence type="ECO:0000313" key="2">
    <source>
        <dbReference type="EMBL" id="NEE03325.1"/>
    </source>
</evidence>
<accession>A0A6L9SD69</accession>
<evidence type="ECO:0000259" key="1">
    <source>
        <dbReference type="Pfam" id="PF00561"/>
    </source>
</evidence>
<dbReference type="EMBL" id="JAAGOA010000021">
    <property type="protein sequence ID" value="NEE03325.1"/>
    <property type="molecule type" value="Genomic_DNA"/>
</dbReference>
<dbReference type="InterPro" id="IPR029058">
    <property type="entry name" value="AB_hydrolase_fold"/>
</dbReference>
<keyword evidence="3" id="KW-1185">Reference proteome</keyword>
<name>A0A6L9SD69_9ACTN</name>
<dbReference type="GO" id="GO:0016787">
    <property type="term" value="F:hydrolase activity"/>
    <property type="evidence" value="ECO:0007669"/>
    <property type="project" value="UniProtKB-KW"/>
</dbReference>
<dbReference type="SUPFAM" id="SSF53474">
    <property type="entry name" value="alpha/beta-Hydrolases"/>
    <property type="match status" value="1"/>
</dbReference>
<sequence>MATKPSRNGHLPINGLSLYHEVYGELGSSKSSPLLLIPGAFMATDSMTSWVSAFAGERAVIIFDQQGHGRTPDAPRTMSYAQFADDAAELLRTLKVERADVLGFSQGGQVALQLAVRHPSVVNKLVPLAATYRKDGWYSSVFESIESLSAAAFAGTPVEKAFKDHTPDAAAFDAYVEKMKVLGIEDHNISDAQMRSISAKTMIIVGDADAVKPEHALAMFKLRGGGDEEAAGSGMLQKVPAARLVILPATSHIGILGQSAVLAPMVSAFLDDVPPATPDLF</sequence>
<reference evidence="2 3" key="1">
    <citation type="submission" date="2020-02" db="EMBL/GenBank/DDBJ databases">
        <authorList>
            <person name="Li X.-J."/>
            <person name="Han X.-M."/>
        </authorList>
    </citation>
    <scope>NUCLEOTIDE SEQUENCE [LARGE SCALE GENOMIC DNA]</scope>
    <source>
        <strain evidence="2 3">CCTCC AB 2017055</strain>
    </source>
</reference>
<dbReference type="Gene3D" id="3.40.50.1820">
    <property type="entry name" value="alpha/beta hydrolase"/>
    <property type="match status" value="1"/>
</dbReference>
<keyword evidence="2" id="KW-0378">Hydrolase</keyword>
<dbReference type="AlphaFoldDB" id="A0A6L9SD69"/>
<dbReference type="PANTHER" id="PTHR43433:SF5">
    <property type="entry name" value="AB HYDROLASE-1 DOMAIN-CONTAINING PROTEIN"/>
    <property type="match status" value="1"/>
</dbReference>
<proteinExistence type="predicted"/>
<dbReference type="InterPro" id="IPR050471">
    <property type="entry name" value="AB_hydrolase"/>
</dbReference>
<evidence type="ECO:0000313" key="3">
    <source>
        <dbReference type="Proteomes" id="UP000475214"/>
    </source>
</evidence>
<organism evidence="2 3">
    <name type="scientific">Phytoactinopolyspora halotolerans</name>
    <dbReference type="NCBI Taxonomy" id="1981512"/>
    <lineage>
        <taxon>Bacteria</taxon>
        <taxon>Bacillati</taxon>
        <taxon>Actinomycetota</taxon>
        <taxon>Actinomycetes</taxon>
        <taxon>Jiangellales</taxon>
        <taxon>Jiangellaceae</taxon>
        <taxon>Phytoactinopolyspora</taxon>
    </lineage>
</organism>
<dbReference type="InterPro" id="IPR000073">
    <property type="entry name" value="AB_hydrolase_1"/>
</dbReference>
<feature type="domain" description="AB hydrolase-1" evidence="1">
    <location>
        <begin position="33"/>
        <end position="130"/>
    </location>
</feature>
<dbReference type="PRINTS" id="PR00111">
    <property type="entry name" value="ABHYDROLASE"/>
</dbReference>
<protein>
    <submittedName>
        <fullName evidence="2">Alpha/beta fold hydrolase</fullName>
    </submittedName>
</protein>